<dbReference type="GO" id="GO:0030488">
    <property type="term" value="P:tRNA methylation"/>
    <property type="evidence" value="ECO:0007669"/>
    <property type="project" value="TreeGrafter"/>
</dbReference>
<dbReference type="Proteomes" id="UP001170624">
    <property type="component" value="Unassembled WGS sequence"/>
</dbReference>
<proteinExistence type="predicted"/>
<dbReference type="AlphaFoldDB" id="A0AAW7YBB5"/>
<dbReference type="InterPro" id="IPR005225">
    <property type="entry name" value="Small_GTP-bd"/>
</dbReference>
<evidence type="ECO:0000313" key="4">
    <source>
        <dbReference type="Proteomes" id="UP001170624"/>
    </source>
</evidence>
<dbReference type="GO" id="GO:0005525">
    <property type="term" value="F:GTP binding"/>
    <property type="evidence" value="ECO:0007669"/>
    <property type="project" value="InterPro"/>
</dbReference>
<keyword evidence="1" id="KW-0175">Coiled coil</keyword>
<dbReference type="NCBIfam" id="TIGR00231">
    <property type="entry name" value="small_GTP"/>
    <property type="match status" value="1"/>
</dbReference>
<accession>A0AAW7YBB5</accession>
<reference evidence="3" key="1">
    <citation type="submission" date="2023-07" db="EMBL/GenBank/DDBJ databases">
        <title>Genome content predicts the carbon catabolic preferences of heterotrophic bacteria.</title>
        <authorList>
            <person name="Gralka M."/>
        </authorList>
    </citation>
    <scope>NUCLEOTIDE SEQUENCE</scope>
    <source>
        <strain evidence="3">G2M05</strain>
    </source>
</reference>
<dbReference type="GO" id="GO:0005737">
    <property type="term" value="C:cytoplasm"/>
    <property type="evidence" value="ECO:0007669"/>
    <property type="project" value="TreeGrafter"/>
</dbReference>
<gene>
    <name evidence="3" type="ORF">Q4568_22410</name>
</gene>
<comment type="caution">
    <text evidence="3">The sequence shown here is derived from an EMBL/GenBank/DDBJ whole genome shotgun (WGS) entry which is preliminary data.</text>
</comment>
<sequence>MDINALLHFLPQEEQNLNRLAFIKNNSSKPRIAVFGKYNHGKSTLLNALIGEEFFKAADKRETVENRELEQEKVIWIDTPGLDADVNRQDDAKAIKGAFEVADYLFLVHQAQAGELDKYELDVFLKLARQDKNYSQKMFLVITQVDQKSPDDVAIVERKIREQLMQFIDLQQLEVIKVSAQRYLRGIQEDKSIFCERSNINELFSLTGKLVEQIDAAREKELKRLKSKILLELRSKTKWTAAELMSKRAKAMKEKAELQRDIQTLSQALV</sequence>
<dbReference type="InterPro" id="IPR006073">
    <property type="entry name" value="GTP-bd"/>
</dbReference>
<dbReference type="SUPFAM" id="SSF52540">
    <property type="entry name" value="P-loop containing nucleoside triphosphate hydrolases"/>
    <property type="match status" value="1"/>
</dbReference>
<dbReference type="InterPro" id="IPR027417">
    <property type="entry name" value="P-loop_NTPase"/>
</dbReference>
<dbReference type="RefSeq" id="WP_303501882.1">
    <property type="nucleotide sequence ID" value="NZ_JAUOPU010000046.1"/>
</dbReference>
<evidence type="ECO:0000313" key="3">
    <source>
        <dbReference type="EMBL" id="MDO6545300.1"/>
    </source>
</evidence>
<evidence type="ECO:0000256" key="1">
    <source>
        <dbReference type="SAM" id="Coils"/>
    </source>
</evidence>
<dbReference type="Gene3D" id="3.40.50.300">
    <property type="entry name" value="P-loop containing nucleotide triphosphate hydrolases"/>
    <property type="match status" value="1"/>
</dbReference>
<feature type="domain" description="G" evidence="2">
    <location>
        <begin position="31"/>
        <end position="142"/>
    </location>
</feature>
<name>A0AAW7YBB5_9GAMM</name>
<protein>
    <submittedName>
        <fullName evidence="3">50S ribosome-binding GTPase</fullName>
    </submittedName>
</protein>
<dbReference type="PANTHER" id="PTHR42714">
    <property type="entry name" value="TRNA MODIFICATION GTPASE GTPBP3"/>
    <property type="match status" value="1"/>
</dbReference>
<dbReference type="Pfam" id="PF01926">
    <property type="entry name" value="MMR_HSR1"/>
    <property type="match status" value="1"/>
</dbReference>
<dbReference type="GO" id="GO:0002098">
    <property type="term" value="P:tRNA wobble uridine modification"/>
    <property type="evidence" value="ECO:0007669"/>
    <property type="project" value="TreeGrafter"/>
</dbReference>
<organism evidence="3 4">
    <name type="scientific">Photobacterium sanguinicancri</name>
    <dbReference type="NCBI Taxonomy" id="875932"/>
    <lineage>
        <taxon>Bacteria</taxon>
        <taxon>Pseudomonadati</taxon>
        <taxon>Pseudomonadota</taxon>
        <taxon>Gammaproteobacteria</taxon>
        <taxon>Vibrionales</taxon>
        <taxon>Vibrionaceae</taxon>
        <taxon>Photobacterium</taxon>
    </lineage>
</organism>
<feature type="coiled-coil region" evidence="1">
    <location>
        <begin position="241"/>
        <end position="268"/>
    </location>
</feature>
<dbReference type="EMBL" id="JAUOPU010000046">
    <property type="protein sequence ID" value="MDO6545300.1"/>
    <property type="molecule type" value="Genomic_DNA"/>
</dbReference>
<evidence type="ECO:0000259" key="2">
    <source>
        <dbReference type="Pfam" id="PF01926"/>
    </source>
</evidence>
<dbReference type="PANTHER" id="PTHR42714:SF6">
    <property type="entry name" value="TRANSLATION INITIATION FACTOR IF-2"/>
    <property type="match status" value="1"/>
</dbReference>